<accession>A0A8R1V043</accession>
<keyword evidence="3" id="KW-1185">Reference proteome</keyword>
<dbReference type="AlphaFoldDB" id="A0A2A6CGE5"/>
<accession>A0A2A6CGE5</accession>
<protein>
    <submittedName>
        <fullName evidence="2">Uncharacterized protein</fullName>
    </submittedName>
</protein>
<organism evidence="2 3">
    <name type="scientific">Pristionchus pacificus</name>
    <name type="common">Parasitic nematode worm</name>
    <dbReference type="NCBI Taxonomy" id="54126"/>
    <lineage>
        <taxon>Eukaryota</taxon>
        <taxon>Metazoa</taxon>
        <taxon>Ecdysozoa</taxon>
        <taxon>Nematoda</taxon>
        <taxon>Chromadorea</taxon>
        <taxon>Rhabditida</taxon>
        <taxon>Rhabditina</taxon>
        <taxon>Diplogasteromorpha</taxon>
        <taxon>Diplogasteroidea</taxon>
        <taxon>Neodiplogasteridae</taxon>
        <taxon>Pristionchus</taxon>
    </lineage>
</organism>
<evidence type="ECO:0000313" key="3">
    <source>
        <dbReference type="Proteomes" id="UP000005239"/>
    </source>
</evidence>
<proteinExistence type="predicted"/>
<reference evidence="2" key="2">
    <citation type="submission" date="2022-06" db="UniProtKB">
        <authorList>
            <consortium name="EnsemblMetazoa"/>
        </authorList>
    </citation>
    <scope>IDENTIFICATION</scope>
    <source>
        <strain evidence="2">PS312</strain>
    </source>
</reference>
<evidence type="ECO:0000313" key="2">
    <source>
        <dbReference type="EnsemblMetazoa" id="PPA45112.1"/>
    </source>
</evidence>
<feature type="region of interest" description="Disordered" evidence="1">
    <location>
        <begin position="43"/>
        <end position="72"/>
    </location>
</feature>
<sequence>MERHTEMTLERMDSQTIRGVILAGGRNGAINSGVKKSVSRVVLKKGKRQWESRRGREEKEGKGEKSKVSANR</sequence>
<gene>
    <name evidence="2" type="primary">WBGene00283481</name>
</gene>
<dbReference type="EnsemblMetazoa" id="PPA45112.1">
    <property type="protein sequence ID" value="PPA45112.1"/>
    <property type="gene ID" value="WBGene00283481"/>
</dbReference>
<feature type="compositionally biased region" description="Basic and acidic residues" evidence="1">
    <location>
        <begin position="48"/>
        <end position="72"/>
    </location>
</feature>
<dbReference type="Proteomes" id="UP000005239">
    <property type="component" value="Unassembled WGS sequence"/>
</dbReference>
<evidence type="ECO:0000256" key="1">
    <source>
        <dbReference type="SAM" id="MobiDB-lite"/>
    </source>
</evidence>
<name>A0A2A6CGE5_PRIPA</name>
<reference evidence="3" key="1">
    <citation type="journal article" date="2008" name="Nat. Genet.">
        <title>The Pristionchus pacificus genome provides a unique perspective on nematode lifestyle and parasitism.</title>
        <authorList>
            <person name="Dieterich C."/>
            <person name="Clifton S.W."/>
            <person name="Schuster L.N."/>
            <person name="Chinwalla A."/>
            <person name="Delehaunty K."/>
            <person name="Dinkelacker I."/>
            <person name="Fulton L."/>
            <person name="Fulton R."/>
            <person name="Godfrey J."/>
            <person name="Minx P."/>
            <person name="Mitreva M."/>
            <person name="Roeseler W."/>
            <person name="Tian H."/>
            <person name="Witte H."/>
            <person name="Yang S.P."/>
            <person name="Wilson R.K."/>
            <person name="Sommer R.J."/>
        </authorList>
    </citation>
    <scope>NUCLEOTIDE SEQUENCE [LARGE SCALE GENOMIC DNA]</scope>
    <source>
        <strain evidence="3">PS312</strain>
    </source>
</reference>